<dbReference type="GO" id="GO:0140021">
    <property type="term" value="P:mitochondrial ADP transmembrane transport"/>
    <property type="evidence" value="ECO:0007669"/>
    <property type="project" value="InterPro"/>
</dbReference>
<comment type="similarity">
    <text evidence="2 9">Belongs to the mitochondrial carrier (TC 2.A.29) family.</text>
</comment>
<evidence type="ECO:0000256" key="4">
    <source>
        <dbReference type="ARBA" id="ARBA00022692"/>
    </source>
</evidence>
<comment type="catalytic activity">
    <reaction evidence="8">
        <text>ADP(in) + ATP(out) = ADP(out) + ATP(in)</text>
        <dbReference type="Rhea" id="RHEA:34999"/>
        <dbReference type="ChEBI" id="CHEBI:30616"/>
        <dbReference type="ChEBI" id="CHEBI:456216"/>
    </reaction>
    <physiologicalReaction direction="left-to-right" evidence="8">
        <dbReference type="Rhea" id="RHEA:35000"/>
    </physiologicalReaction>
</comment>
<comment type="caution">
    <text evidence="10">The sequence shown here is derived from an EMBL/GenBank/DDBJ whole genome shotgun (WGS) entry which is preliminary data.</text>
</comment>
<evidence type="ECO:0000256" key="9">
    <source>
        <dbReference type="RuleBase" id="RU368008"/>
    </source>
</evidence>
<dbReference type="AlphaFoldDB" id="A0A7J6HFX4"/>
<evidence type="ECO:0000313" key="11">
    <source>
        <dbReference type="Proteomes" id="UP000525078"/>
    </source>
</evidence>
<comment type="subcellular location">
    <subcellularLocation>
        <location evidence="1 9">Membrane</location>
        <topology evidence="1 9">Multi-pass membrane protein</topology>
    </subcellularLocation>
</comment>
<reference evidence="10 11" key="1">
    <citation type="journal article" date="2020" name="bioRxiv">
        <title>Sequence and annotation of 42 cannabis genomes reveals extensive copy number variation in cannabinoid synthesis and pathogen resistance genes.</title>
        <authorList>
            <person name="Mckernan K.J."/>
            <person name="Helbert Y."/>
            <person name="Kane L.T."/>
            <person name="Ebling H."/>
            <person name="Zhang L."/>
            <person name="Liu B."/>
            <person name="Eaton Z."/>
            <person name="Mclaughlin S."/>
            <person name="Kingan S."/>
            <person name="Baybayan P."/>
            <person name="Concepcion G."/>
            <person name="Jordan M."/>
            <person name="Riva A."/>
            <person name="Barbazuk W."/>
            <person name="Harkins T."/>
        </authorList>
    </citation>
    <scope>NUCLEOTIDE SEQUENCE [LARGE SCALE GENOMIC DNA]</scope>
    <source>
        <strain evidence="11">cv. Jamaican Lion 4</strain>
        <tissue evidence="10">Leaf</tissue>
    </source>
</reference>
<dbReference type="GO" id="GO:0005471">
    <property type="term" value="F:ATP:ADP antiporter activity"/>
    <property type="evidence" value="ECO:0007669"/>
    <property type="project" value="UniProtKB-UniRule"/>
</dbReference>
<dbReference type="EMBL" id="JAATIP010000014">
    <property type="protein sequence ID" value="KAF4393419.1"/>
    <property type="molecule type" value="Genomic_DNA"/>
</dbReference>
<sequence>MSLYPDFAIGGVAALILKSLAAPIERVKLLLQNQGEMVKRGQLRTPYMGVGDYFQRVFRDEDYARTRLGTDAREHSVNGQHQFKGLIDVYCKTLSSDRIMSISKSN</sequence>
<keyword evidence="5" id="KW-0677">Repeat</keyword>
<accession>A0A7J6HFX4</accession>
<dbReference type="InterPro" id="IPR023395">
    <property type="entry name" value="MCP_dom_sf"/>
</dbReference>
<dbReference type="InterPro" id="IPR002067">
    <property type="entry name" value="MCP"/>
</dbReference>
<comment type="subunit">
    <text evidence="9">Monomer.</text>
</comment>
<keyword evidence="7" id="KW-0472">Membrane</keyword>
<proteinExistence type="inferred from homology"/>
<dbReference type="PRINTS" id="PR00926">
    <property type="entry name" value="MITOCARRIER"/>
</dbReference>
<dbReference type="SUPFAM" id="SSF103506">
    <property type="entry name" value="Mitochondrial carrier"/>
    <property type="match status" value="1"/>
</dbReference>
<evidence type="ECO:0000256" key="5">
    <source>
        <dbReference type="ARBA" id="ARBA00022737"/>
    </source>
</evidence>
<evidence type="ECO:0000313" key="10">
    <source>
        <dbReference type="EMBL" id="KAF4393419.1"/>
    </source>
</evidence>
<dbReference type="InterPro" id="IPR018108">
    <property type="entry name" value="MCP_transmembrane"/>
</dbReference>
<evidence type="ECO:0000256" key="6">
    <source>
        <dbReference type="ARBA" id="ARBA00022989"/>
    </source>
</evidence>
<evidence type="ECO:0000256" key="7">
    <source>
        <dbReference type="ARBA" id="ARBA00023136"/>
    </source>
</evidence>
<organism evidence="10 11">
    <name type="scientific">Cannabis sativa</name>
    <name type="common">Hemp</name>
    <name type="synonym">Marijuana</name>
    <dbReference type="NCBI Taxonomy" id="3483"/>
    <lineage>
        <taxon>Eukaryota</taxon>
        <taxon>Viridiplantae</taxon>
        <taxon>Streptophyta</taxon>
        <taxon>Embryophyta</taxon>
        <taxon>Tracheophyta</taxon>
        <taxon>Spermatophyta</taxon>
        <taxon>Magnoliopsida</taxon>
        <taxon>eudicotyledons</taxon>
        <taxon>Gunneridae</taxon>
        <taxon>Pentapetalae</taxon>
        <taxon>rosids</taxon>
        <taxon>fabids</taxon>
        <taxon>Rosales</taxon>
        <taxon>Cannabaceae</taxon>
        <taxon>Cannabis</taxon>
    </lineage>
</organism>
<dbReference type="PANTHER" id="PTHR45635">
    <property type="entry name" value="ADP,ATP CARRIER PROTEIN 1-RELATED-RELATED"/>
    <property type="match status" value="1"/>
</dbReference>
<gene>
    <name evidence="10" type="ORF">F8388_023223</name>
</gene>
<name>A0A7J6HFX4_CANSA</name>
<dbReference type="Pfam" id="PF00153">
    <property type="entry name" value="Mito_carr"/>
    <property type="match status" value="1"/>
</dbReference>
<evidence type="ECO:0000256" key="1">
    <source>
        <dbReference type="ARBA" id="ARBA00004141"/>
    </source>
</evidence>
<evidence type="ECO:0000256" key="2">
    <source>
        <dbReference type="ARBA" id="ARBA00006375"/>
    </source>
</evidence>
<keyword evidence="4" id="KW-0812">Transmembrane</keyword>
<dbReference type="GO" id="GO:1990544">
    <property type="term" value="P:mitochondrial ATP transmembrane transport"/>
    <property type="evidence" value="ECO:0007669"/>
    <property type="project" value="InterPro"/>
</dbReference>
<keyword evidence="3 9" id="KW-0813">Transport</keyword>
<dbReference type="InterPro" id="IPR002113">
    <property type="entry name" value="ADT_euk_type"/>
</dbReference>
<protein>
    <recommendedName>
        <fullName evidence="9">ADP/ATP translocase</fullName>
    </recommendedName>
    <alternativeName>
        <fullName evidence="9">ADP,ATP carrier protein</fullName>
    </alternativeName>
</protein>
<dbReference type="GO" id="GO:0005743">
    <property type="term" value="C:mitochondrial inner membrane"/>
    <property type="evidence" value="ECO:0007669"/>
    <property type="project" value="InterPro"/>
</dbReference>
<dbReference type="PANTHER" id="PTHR45635:SF8">
    <property type="entry name" value="ADP,ATP CARRIER PROTEIN ER-ANT1"/>
    <property type="match status" value="1"/>
</dbReference>
<keyword evidence="6" id="KW-1133">Transmembrane helix</keyword>
<evidence type="ECO:0000256" key="8">
    <source>
        <dbReference type="ARBA" id="ARBA00024143"/>
    </source>
</evidence>
<dbReference type="Gene3D" id="1.50.40.10">
    <property type="entry name" value="Mitochondrial carrier domain"/>
    <property type="match status" value="1"/>
</dbReference>
<comment type="function">
    <text evidence="9">Catalyzes the exchange of ADP and ATP across the membrane.</text>
</comment>
<evidence type="ECO:0000256" key="3">
    <source>
        <dbReference type="ARBA" id="ARBA00022448"/>
    </source>
</evidence>
<dbReference type="Proteomes" id="UP000525078">
    <property type="component" value="Unassembled WGS sequence"/>
</dbReference>